<dbReference type="GO" id="GO:0035869">
    <property type="term" value="C:ciliary transition zone"/>
    <property type="evidence" value="ECO:0007669"/>
    <property type="project" value="TreeGrafter"/>
</dbReference>
<dbReference type="InterPro" id="IPR031139">
    <property type="entry name" value="RPGRIP1_fam"/>
</dbReference>
<dbReference type="Pfam" id="PF00168">
    <property type="entry name" value="C2"/>
    <property type="match status" value="1"/>
</dbReference>
<dbReference type="Pfam" id="PF18111">
    <property type="entry name" value="RPGR1_C"/>
    <property type="match status" value="1"/>
</dbReference>
<feature type="region of interest" description="Disordered" evidence="7">
    <location>
        <begin position="978"/>
        <end position="1172"/>
    </location>
</feature>
<dbReference type="InterPro" id="IPR035892">
    <property type="entry name" value="C2_domain_sf"/>
</dbReference>
<organism evidence="9 10">
    <name type="scientific">Magallana gigas</name>
    <name type="common">Pacific oyster</name>
    <name type="synonym">Crassostrea gigas</name>
    <dbReference type="NCBI Taxonomy" id="29159"/>
    <lineage>
        <taxon>Eukaryota</taxon>
        <taxon>Metazoa</taxon>
        <taxon>Spiralia</taxon>
        <taxon>Lophotrochozoa</taxon>
        <taxon>Mollusca</taxon>
        <taxon>Bivalvia</taxon>
        <taxon>Autobranchia</taxon>
        <taxon>Pteriomorphia</taxon>
        <taxon>Ostreida</taxon>
        <taxon>Ostreoidea</taxon>
        <taxon>Ostreidae</taxon>
        <taxon>Magallana</taxon>
    </lineage>
</organism>
<comment type="similarity">
    <text evidence="2">Belongs to the RPGRIP1 family.</text>
</comment>
<dbReference type="PANTHER" id="PTHR14240:SF1">
    <property type="entry name" value="PROTEIN FANTOM-RELATED"/>
    <property type="match status" value="1"/>
</dbReference>
<dbReference type="InterPro" id="IPR000008">
    <property type="entry name" value="C2_dom"/>
</dbReference>
<feature type="compositionally biased region" description="Low complexity" evidence="7">
    <location>
        <begin position="1026"/>
        <end position="1040"/>
    </location>
</feature>
<feature type="compositionally biased region" description="Polar residues" evidence="7">
    <location>
        <begin position="1013"/>
        <end position="1025"/>
    </location>
</feature>
<evidence type="ECO:0000259" key="8">
    <source>
        <dbReference type="PROSITE" id="PS50004"/>
    </source>
</evidence>
<keyword evidence="3 6" id="KW-0175">Coiled coil</keyword>
<dbReference type="SUPFAM" id="SSF49562">
    <property type="entry name" value="C2 domain (Calcium/lipid-binding domain, CaLB)"/>
    <property type="match status" value="2"/>
</dbReference>
<dbReference type="GO" id="GO:1905515">
    <property type="term" value="P:non-motile cilium assembly"/>
    <property type="evidence" value="ECO:0007669"/>
    <property type="project" value="TreeGrafter"/>
</dbReference>
<protein>
    <recommendedName>
        <fullName evidence="8">C2 domain-containing protein</fullName>
    </recommendedName>
</protein>
<dbReference type="EnsemblMetazoa" id="G20721.2">
    <property type="protein sequence ID" value="G20721.2:cds"/>
    <property type="gene ID" value="G20721"/>
</dbReference>
<feature type="region of interest" description="Disordered" evidence="7">
    <location>
        <begin position="1"/>
        <end position="27"/>
    </location>
</feature>
<proteinExistence type="inferred from homology"/>
<evidence type="ECO:0000256" key="3">
    <source>
        <dbReference type="ARBA" id="ARBA00023054"/>
    </source>
</evidence>
<dbReference type="GO" id="GO:0005856">
    <property type="term" value="C:cytoskeleton"/>
    <property type="evidence" value="ECO:0007669"/>
    <property type="project" value="UniProtKB-ARBA"/>
</dbReference>
<evidence type="ECO:0000256" key="5">
    <source>
        <dbReference type="ARBA" id="ARBA00023273"/>
    </source>
</evidence>
<sequence>MTDVDMVPVRDPGGGKNDGFEQKAAQQRRMVSKWDRDTLEDKYLRMYEENLILKKHARKQEDKIKRMATKLLRLVNDKKRNSEIDVGAKKGRDIEMEEKMEELQDHIRDVEKQNVQLKEKLMLTKQQLSTVGKRTTPYNRVGSRIDTGISKTSHQSDSRLTKNMRVVGPQEGFRGQQVSHTQSLQQQRGHGLMEHTRAEIRHKDDQIAQLNEHLNMCEIEIENLRQQIKMKESDYEEDLLKIKQQITAEQRATVQENIDLIKLQREVKEKSTKLSAVTEKYAILEENLHAMKRSHDNMLMEMENLNMQLKEEQNRVLTLQNELKFGTTNNRKIIELQEQLSCLEKENQILKEANEKFVSSAFDLEREREWRQRENQLKVQIAQLEATLKADLGEKGGILDKYAIERETHEQLQAQFREMQLEHYQLKEEYDDLKEKMKFFTKESAIDFSEIEEALVLVKQKKQQSISDPDFLQKVDREMSKDEHRKLLELQAEYAECIHELEKTRNMLVIQHKINKDYQQEVDISQSKIDEIKKEYETKLDEYARLLDIRAARIKKLEAQLRDVAYGTKQYKMPPPTESIEDTIDFDETIHLERGQNLFEIHVQKVSLSPEAIKLLGDEEALIFCTWEFFEFEIQSTPVLKGPRPEYDFTSQYVVKVDDFFLHYLQRESCTLELHQSLGQDFKTIGACQLVFKDIFDKPHGRIHGTASLTGLEGEGVGMGFGMVEYWIRLRVPMEQALRLYKERTKALGYVMTNQKAAADALHALDENAAMRPKDNINELHIKIVRCSDLKSRRPNVQPSPYCVYQFFDNRDHDTTIIRNSNNPEFNDHKTYPVPMTSDLDQFLKTTPLKVFVFDDTDPEQASYIGIADIPLIPLAHNKAVKGLFELKAANGRVSGTIELEMRWQFTYVPPKGLPLTEKPPTQDVKPEEPSTLSETIPTTPAPKTRMAAKFPGPSATSTPMPKSRVPDDAMEGFAKSMDIEATPKTPAKKKLDIQEESSIQPSESLVHEAVSQVVSDNLPSMLSTESMSHAPAAESPASSLRSTPRAQSDEAAQQDELHAELGEESDTLSEESSPQPLGEAIARPSPPPESDGKQKPIPKARKTLTFRQDMKEETLTPKGGTKASDTMFGDEEEDIEEEITEEITEGAENGETMPQPSTETEEEEGSEKLQMETDSEGIVVMNPKPKRRGKAVNKLANSVTVTISHLSLNEKATVLNNDSVKQLFVAYNFLGIEPQELETPFSLPKPKANLPITYNFTKTFQVDMQKNYERRQYLAAMLLPDDPEQGRIRFTVVSEPPDDDMDAECEDIGVAFVSVKEILMSKKDFEEQNVEICDVKNDQEVIGSLNVTVKCLAALEAVEKEMQIEGTY</sequence>
<evidence type="ECO:0000256" key="2">
    <source>
        <dbReference type="ARBA" id="ARBA00006042"/>
    </source>
</evidence>
<keyword evidence="4" id="KW-0969">Cilium</keyword>
<dbReference type="InterPro" id="IPR041091">
    <property type="entry name" value="RPGRIP1_C"/>
</dbReference>
<feature type="coiled-coil region" evidence="6">
    <location>
        <begin position="193"/>
        <end position="443"/>
    </location>
</feature>
<feature type="domain" description="C2" evidence="8">
    <location>
        <begin position="761"/>
        <end position="885"/>
    </location>
</feature>
<comment type="subcellular location">
    <subcellularLocation>
        <location evidence="1">Cell projection</location>
        <location evidence="1">Cilium</location>
    </subcellularLocation>
</comment>
<feature type="coiled-coil region" evidence="6">
    <location>
        <begin position="487"/>
        <end position="549"/>
    </location>
</feature>
<dbReference type="FunFam" id="2.60.40.150:FF:000073">
    <property type="entry name" value="protein fantom isoform X1"/>
    <property type="match status" value="1"/>
</dbReference>
<dbReference type="PROSITE" id="PS50004">
    <property type="entry name" value="C2"/>
    <property type="match status" value="1"/>
</dbReference>
<evidence type="ECO:0000313" key="10">
    <source>
        <dbReference type="Proteomes" id="UP000005408"/>
    </source>
</evidence>
<dbReference type="SMART" id="SM00239">
    <property type="entry name" value="C2"/>
    <property type="match status" value="1"/>
</dbReference>
<feature type="region of interest" description="Disordered" evidence="7">
    <location>
        <begin position="136"/>
        <end position="156"/>
    </location>
</feature>
<reference evidence="9" key="1">
    <citation type="submission" date="2022-08" db="UniProtKB">
        <authorList>
            <consortium name="EnsemblMetazoa"/>
        </authorList>
    </citation>
    <scope>IDENTIFICATION</scope>
    <source>
        <strain evidence="9">05x7-T-G4-1.051#20</strain>
    </source>
</reference>
<evidence type="ECO:0000313" key="9">
    <source>
        <dbReference type="EnsemblMetazoa" id="G20721.2:cds"/>
    </source>
</evidence>
<dbReference type="CDD" id="cd00030">
    <property type="entry name" value="C2"/>
    <property type="match status" value="1"/>
</dbReference>
<evidence type="ECO:0000256" key="1">
    <source>
        <dbReference type="ARBA" id="ARBA00004138"/>
    </source>
</evidence>
<dbReference type="PANTHER" id="PTHR14240">
    <property type="entry name" value="RETINITIS PIGMENTOSA GTPASE REGULATOR-INTERACTING PROTEIN"/>
    <property type="match status" value="1"/>
</dbReference>
<dbReference type="Pfam" id="PF11618">
    <property type="entry name" value="C2-C2_1"/>
    <property type="match status" value="1"/>
</dbReference>
<feature type="coiled-coil region" evidence="6">
    <location>
        <begin position="93"/>
        <end position="127"/>
    </location>
</feature>
<dbReference type="InterPro" id="IPR021656">
    <property type="entry name" value="C2-C2_1"/>
</dbReference>
<dbReference type="Gene3D" id="2.60.40.150">
    <property type="entry name" value="C2 domain"/>
    <property type="match status" value="3"/>
</dbReference>
<evidence type="ECO:0000256" key="6">
    <source>
        <dbReference type="SAM" id="Coils"/>
    </source>
</evidence>
<accession>A0A8W8JRM1</accession>
<feature type="compositionally biased region" description="Acidic residues" evidence="7">
    <location>
        <begin position="1129"/>
        <end position="1146"/>
    </location>
</feature>
<feature type="region of interest" description="Disordered" evidence="7">
    <location>
        <begin position="913"/>
        <end position="965"/>
    </location>
</feature>
<keyword evidence="10" id="KW-1185">Reference proteome</keyword>
<evidence type="ECO:0000256" key="7">
    <source>
        <dbReference type="SAM" id="MobiDB-lite"/>
    </source>
</evidence>
<dbReference type="Proteomes" id="UP000005408">
    <property type="component" value="Unassembled WGS sequence"/>
</dbReference>
<evidence type="ECO:0000256" key="4">
    <source>
        <dbReference type="ARBA" id="ARBA00023069"/>
    </source>
</evidence>
<keyword evidence="5" id="KW-0966">Cell projection</keyword>
<name>A0A8W8JRM1_MAGGI</name>